<reference evidence="7 8" key="1">
    <citation type="submission" date="2018-02" db="EMBL/GenBank/DDBJ databases">
        <title>Draft genome sequencing of Pseudomonas frederiksbergensis 11-D3.</title>
        <authorList>
            <person name="Zheng B.-X."/>
        </authorList>
    </citation>
    <scope>NUCLEOTIDE SEQUENCE [LARGE SCALE GENOMIC DNA]</scope>
    <source>
        <strain evidence="7 8">11-D3</strain>
    </source>
</reference>
<feature type="transmembrane region" description="Helical" evidence="6">
    <location>
        <begin position="141"/>
        <end position="158"/>
    </location>
</feature>
<proteinExistence type="predicted"/>
<dbReference type="EMBL" id="PUIN01000008">
    <property type="protein sequence ID" value="PQP03270.1"/>
    <property type="molecule type" value="Genomic_DNA"/>
</dbReference>
<feature type="transmembrane region" description="Helical" evidence="6">
    <location>
        <begin position="57"/>
        <end position="75"/>
    </location>
</feature>
<dbReference type="NCBIfam" id="TIGR00374">
    <property type="entry name" value="flippase-like domain"/>
    <property type="match status" value="1"/>
</dbReference>
<dbReference type="RefSeq" id="WP_105343183.1">
    <property type="nucleotide sequence ID" value="NZ_PUIN01000008.1"/>
</dbReference>
<keyword evidence="4 6" id="KW-1133">Transmembrane helix</keyword>
<gene>
    <name evidence="7" type="ORF">C5612_15710</name>
</gene>
<protein>
    <submittedName>
        <fullName evidence="7">TIGR00374 family protein</fullName>
    </submittedName>
</protein>
<dbReference type="Proteomes" id="UP000239687">
    <property type="component" value="Unassembled WGS sequence"/>
</dbReference>
<evidence type="ECO:0000256" key="1">
    <source>
        <dbReference type="ARBA" id="ARBA00004651"/>
    </source>
</evidence>
<feature type="transmembrane region" description="Helical" evidence="6">
    <location>
        <begin position="26"/>
        <end position="45"/>
    </location>
</feature>
<keyword evidence="3 6" id="KW-0812">Transmembrane</keyword>
<organism evidence="7 8">
    <name type="scientific">Pseudomonas frederiksbergensis</name>
    <dbReference type="NCBI Taxonomy" id="104087"/>
    <lineage>
        <taxon>Bacteria</taxon>
        <taxon>Pseudomonadati</taxon>
        <taxon>Pseudomonadota</taxon>
        <taxon>Gammaproteobacteria</taxon>
        <taxon>Pseudomonadales</taxon>
        <taxon>Pseudomonadaceae</taxon>
        <taxon>Pseudomonas</taxon>
    </lineage>
</organism>
<feature type="transmembrane region" description="Helical" evidence="6">
    <location>
        <begin position="297"/>
        <end position="323"/>
    </location>
</feature>
<dbReference type="AlphaFoldDB" id="A0A2S8HL68"/>
<dbReference type="PANTHER" id="PTHR39087">
    <property type="entry name" value="UPF0104 MEMBRANE PROTEIN MJ1595"/>
    <property type="match status" value="1"/>
</dbReference>
<evidence type="ECO:0000256" key="2">
    <source>
        <dbReference type="ARBA" id="ARBA00022475"/>
    </source>
</evidence>
<dbReference type="GO" id="GO:0005886">
    <property type="term" value="C:plasma membrane"/>
    <property type="evidence" value="ECO:0007669"/>
    <property type="project" value="UniProtKB-SubCell"/>
</dbReference>
<evidence type="ECO:0000256" key="4">
    <source>
        <dbReference type="ARBA" id="ARBA00022989"/>
    </source>
</evidence>
<feature type="transmembrane region" description="Helical" evidence="6">
    <location>
        <begin position="221"/>
        <end position="243"/>
    </location>
</feature>
<sequence>MHSSGNLQEAQLVTVQTHLSGWKYRALTLSVVVSAIGYLGFSMWGGWDAVAKSVKEVGLLGLAIALLMSSFNYLLRFVRWQIYLKVLGHAIPWKPSLKIYLAGFALTTTPGKAGEALRGVLLKPWGMPYRKSFAAFFSERLSDLIGIVLLTFLGLTLYPDARPVIIFGAICIGILIVILSQQKSLEWAEHFIQQKQTRLAQLINHLIGIFKEAQRCHKIDILLLTTLLAVISWGAEAVAFYWILTWMGADISLQFATFVYALAMLAGAVSFMPGGLGGTEAVMVTLLIWNGMHNADAVAATVLIRLATLWFAVAIGSVCLSVARTESTPTIIPPT</sequence>
<evidence type="ECO:0000256" key="6">
    <source>
        <dbReference type="SAM" id="Phobius"/>
    </source>
</evidence>
<feature type="transmembrane region" description="Helical" evidence="6">
    <location>
        <begin position="164"/>
        <end position="180"/>
    </location>
</feature>
<comment type="caution">
    <text evidence="7">The sequence shown here is derived from an EMBL/GenBank/DDBJ whole genome shotgun (WGS) entry which is preliminary data.</text>
</comment>
<name>A0A2S8HL68_9PSED</name>
<feature type="transmembrane region" description="Helical" evidence="6">
    <location>
        <begin position="255"/>
        <end position="276"/>
    </location>
</feature>
<keyword evidence="2" id="KW-1003">Cell membrane</keyword>
<accession>A0A2S8HL68</accession>
<keyword evidence="5 6" id="KW-0472">Membrane</keyword>
<dbReference type="InterPro" id="IPR022791">
    <property type="entry name" value="L-PG_synthase/AglD"/>
</dbReference>
<comment type="subcellular location">
    <subcellularLocation>
        <location evidence="1">Cell membrane</location>
        <topology evidence="1">Multi-pass membrane protein</topology>
    </subcellularLocation>
</comment>
<evidence type="ECO:0000313" key="8">
    <source>
        <dbReference type="Proteomes" id="UP000239687"/>
    </source>
</evidence>
<dbReference type="PANTHER" id="PTHR39087:SF2">
    <property type="entry name" value="UPF0104 MEMBRANE PROTEIN MJ1595"/>
    <property type="match status" value="1"/>
</dbReference>
<evidence type="ECO:0000256" key="3">
    <source>
        <dbReference type="ARBA" id="ARBA00022692"/>
    </source>
</evidence>
<evidence type="ECO:0000256" key="5">
    <source>
        <dbReference type="ARBA" id="ARBA00023136"/>
    </source>
</evidence>
<dbReference type="Pfam" id="PF03706">
    <property type="entry name" value="LPG_synthase_TM"/>
    <property type="match status" value="1"/>
</dbReference>
<evidence type="ECO:0000313" key="7">
    <source>
        <dbReference type="EMBL" id="PQP03270.1"/>
    </source>
</evidence>